<gene>
    <name evidence="2" type="ORF">F5147DRAFT_841120</name>
</gene>
<evidence type="ECO:0000259" key="1">
    <source>
        <dbReference type="Pfam" id="PF12937"/>
    </source>
</evidence>
<name>A0A9P7JMT2_9AGAM</name>
<proteinExistence type="predicted"/>
<dbReference type="EMBL" id="JABBWM010000111">
    <property type="protein sequence ID" value="KAG2089435.1"/>
    <property type="molecule type" value="Genomic_DNA"/>
</dbReference>
<dbReference type="Pfam" id="PF12937">
    <property type="entry name" value="F-box-like"/>
    <property type="match status" value="1"/>
</dbReference>
<comment type="caution">
    <text evidence="2">The sequence shown here is derived from an EMBL/GenBank/DDBJ whole genome shotgun (WGS) entry which is preliminary data.</text>
</comment>
<accession>A0A9P7JMT2</accession>
<sequence>MMMQTAYSELNVSDSVSDILGTLQNIIARSINPVLETPYSRFPNTDHSTIELERQSVINIIARRQQQLDTVLYELLGLEAVIDSVVSIIAERRQQSDAVLDDTSDLEAVMDSVKNHHQQVVEKKEKIMQSMNLHKGLLSALWCLPTEILSQIFNHCLPENIFFLSPLSLPVKAPILLTRICRRWKEVAVGTPGLWCRLYVEADDKDMLKAAFCYDLWLKRSRGRPLSLELGYYYWTKLRSLLRPYMSQITSLHVHHVDYFRGRHPQLFATDLPVLQELAIRLGEMSNDDIPTIAQSISQLPSTMRSLKFTP</sequence>
<dbReference type="InterPro" id="IPR001810">
    <property type="entry name" value="F-box_dom"/>
</dbReference>
<keyword evidence="3" id="KW-1185">Reference proteome</keyword>
<evidence type="ECO:0000313" key="2">
    <source>
        <dbReference type="EMBL" id="KAG2089435.1"/>
    </source>
</evidence>
<protein>
    <recommendedName>
        <fullName evidence="1">F-box domain-containing protein</fullName>
    </recommendedName>
</protein>
<feature type="domain" description="F-box" evidence="1">
    <location>
        <begin position="142"/>
        <end position="200"/>
    </location>
</feature>
<dbReference type="Proteomes" id="UP000823399">
    <property type="component" value="Unassembled WGS sequence"/>
</dbReference>
<dbReference type="RefSeq" id="XP_041285898.1">
    <property type="nucleotide sequence ID" value="XM_041444349.1"/>
</dbReference>
<dbReference type="OrthoDB" id="3252786at2759"/>
<dbReference type="GeneID" id="64706608"/>
<reference evidence="2" key="1">
    <citation type="journal article" date="2020" name="New Phytol.">
        <title>Comparative genomics reveals dynamic genome evolution in host specialist ectomycorrhizal fungi.</title>
        <authorList>
            <person name="Lofgren L.A."/>
            <person name="Nguyen N.H."/>
            <person name="Vilgalys R."/>
            <person name="Ruytinx J."/>
            <person name="Liao H.L."/>
            <person name="Branco S."/>
            <person name="Kuo A."/>
            <person name="LaButti K."/>
            <person name="Lipzen A."/>
            <person name="Andreopoulos W."/>
            <person name="Pangilinan J."/>
            <person name="Riley R."/>
            <person name="Hundley H."/>
            <person name="Na H."/>
            <person name="Barry K."/>
            <person name="Grigoriev I.V."/>
            <person name="Stajich J.E."/>
            <person name="Kennedy P.G."/>
        </authorList>
    </citation>
    <scope>NUCLEOTIDE SEQUENCE</scope>
    <source>
        <strain evidence="2">FC423</strain>
    </source>
</reference>
<dbReference type="AlphaFoldDB" id="A0A9P7JMT2"/>
<organism evidence="2 3">
    <name type="scientific">Suillus discolor</name>
    <dbReference type="NCBI Taxonomy" id="1912936"/>
    <lineage>
        <taxon>Eukaryota</taxon>
        <taxon>Fungi</taxon>
        <taxon>Dikarya</taxon>
        <taxon>Basidiomycota</taxon>
        <taxon>Agaricomycotina</taxon>
        <taxon>Agaricomycetes</taxon>
        <taxon>Agaricomycetidae</taxon>
        <taxon>Boletales</taxon>
        <taxon>Suillineae</taxon>
        <taxon>Suillaceae</taxon>
        <taxon>Suillus</taxon>
    </lineage>
</organism>
<evidence type="ECO:0000313" key="3">
    <source>
        <dbReference type="Proteomes" id="UP000823399"/>
    </source>
</evidence>